<protein>
    <submittedName>
        <fullName evidence="1">Uncharacterized protein</fullName>
    </submittedName>
</protein>
<name>A0AAP0ETM0_9MAGN</name>
<keyword evidence="2" id="KW-1185">Reference proteome</keyword>
<reference evidence="1 2" key="1">
    <citation type="submission" date="2024-01" db="EMBL/GenBank/DDBJ databases">
        <title>Genome assemblies of Stephania.</title>
        <authorList>
            <person name="Yang L."/>
        </authorList>
    </citation>
    <scope>NUCLEOTIDE SEQUENCE [LARGE SCALE GENOMIC DNA]</scope>
    <source>
        <strain evidence="1">QJT</strain>
        <tissue evidence="1">Leaf</tissue>
    </source>
</reference>
<evidence type="ECO:0000313" key="2">
    <source>
        <dbReference type="Proteomes" id="UP001417504"/>
    </source>
</evidence>
<dbReference type="Proteomes" id="UP001417504">
    <property type="component" value="Unassembled WGS sequence"/>
</dbReference>
<dbReference type="AlphaFoldDB" id="A0AAP0ETM0"/>
<dbReference type="EMBL" id="JBBNAE010000009">
    <property type="protein sequence ID" value="KAK9096617.1"/>
    <property type="molecule type" value="Genomic_DNA"/>
</dbReference>
<comment type="caution">
    <text evidence="1">The sequence shown here is derived from an EMBL/GenBank/DDBJ whole genome shotgun (WGS) entry which is preliminary data.</text>
</comment>
<proteinExistence type="predicted"/>
<organism evidence="1 2">
    <name type="scientific">Stephania japonica</name>
    <dbReference type="NCBI Taxonomy" id="461633"/>
    <lineage>
        <taxon>Eukaryota</taxon>
        <taxon>Viridiplantae</taxon>
        <taxon>Streptophyta</taxon>
        <taxon>Embryophyta</taxon>
        <taxon>Tracheophyta</taxon>
        <taxon>Spermatophyta</taxon>
        <taxon>Magnoliopsida</taxon>
        <taxon>Ranunculales</taxon>
        <taxon>Menispermaceae</taxon>
        <taxon>Menispermoideae</taxon>
        <taxon>Cissampelideae</taxon>
        <taxon>Stephania</taxon>
    </lineage>
</organism>
<accession>A0AAP0ETM0</accession>
<gene>
    <name evidence="1" type="ORF">Sjap_022114</name>
</gene>
<sequence length="84" mass="9846">MEEEEELSLNDVFLHVHTENHDEKTLIDGRSACLHIKIERRREELTQVTPDQPVDEMQLYYDALRDCPKGRVYGLGSYCNNPQI</sequence>
<evidence type="ECO:0000313" key="1">
    <source>
        <dbReference type="EMBL" id="KAK9096617.1"/>
    </source>
</evidence>